<gene>
    <name evidence="2" type="ORF">SVUK_LOCUS20327</name>
</gene>
<evidence type="ECO:0000313" key="3">
    <source>
        <dbReference type="Proteomes" id="UP000270094"/>
    </source>
</evidence>
<feature type="region of interest" description="Disordered" evidence="1">
    <location>
        <begin position="1"/>
        <end position="101"/>
    </location>
</feature>
<evidence type="ECO:0000313" key="2">
    <source>
        <dbReference type="EMBL" id="VDM85329.1"/>
    </source>
</evidence>
<name>A0A3P7JZF9_STRVU</name>
<proteinExistence type="predicted"/>
<dbReference type="AlphaFoldDB" id="A0A3P7JZF9"/>
<protein>
    <submittedName>
        <fullName evidence="2">Uncharacterized protein</fullName>
    </submittedName>
</protein>
<feature type="compositionally biased region" description="Polar residues" evidence="1">
    <location>
        <begin position="91"/>
        <end position="101"/>
    </location>
</feature>
<reference evidence="2 3" key="1">
    <citation type="submission" date="2018-11" db="EMBL/GenBank/DDBJ databases">
        <authorList>
            <consortium name="Pathogen Informatics"/>
        </authorList>
    </citation>
    <scope>NUCLEOTIDE SEQUENCE [LARGE SCALE GENOMIC DNA]</scope>
</reference>
<dbReference type="OrthoDB" id="5824092at2759"/>
<dbReference type="EMBL" id="UYYB01139010">
    <property type="protein sequence ID" value="VDM85329.1"/>
    <property type="molecule type" value="Genomic_DNA"/>
</dbReference>
<sequence>MARRLDANPPFGTSSSTRIDHAYVPTHPAPLATAENGLGSVGGGNSSYSSSHVVHERFRQIVSGDGPATNDGSWQTSETTTRTFDGPGGVQKQSVTLHLSS</sequence>
<keyword evidence="3" id="KW-1185">Reference proteome</keyword>
<organism evidence="2 3">
    <name type="scientific">Strongylus vulgaris</name>
    <name type="common">Blood worm</name>
    <dbReference type="NCBI Taxonomy" id="40348"/>
    <lineage>
        <taxon>Eukaryota</taxon>
        <taxon>Metazoa</taxon>
        <taxon>Ecdysozoa</taxon>
        <taxon>Nematoda</taxon>
        <taxon>Chromadorea</taxon>
        <taxon>Rhabditida</taxon>
        <taxon>Rhabditina</taxon>
        <taxon>Rhabditomorpha</taxon>
        <taxon>Strongyloidea</taxon>
        <taxon>Strongylidae</taxon>
        <taxon>Strongylus</taxon>
    </lineage>
</organism>
<evidence type="ECO:0000256" key="1">
    <source>
        <dbReference type="SAM" id="MobiDB-lite"/>
    </source>
</evidence>
<feature type="compositionally biased region" description="Polar residues" evidence="1">
    <location>
        <begin position="70"/>
        <end position="83"/>
    </location>
</feature>
<accession>A0A3P7JZF9</accession>
<dbReference type="Proteomes" id="UP000270094">
    <property type="component" value="Unassembled WGS sequence"/>
</dbReference>